<reference evidence="3" key="1">
    <citation type="journal article" date="2023" name="Plant J.">
        <title>Genome sequences and population genomics provide insights into the demographic history, inbreeding, and mutation load of two 'living fossil' tree species of Dipteronia.</title>
        <authorList>
            <person name="Feng Y."/>
            <person name="Comes H.P."/>
            <person name="Chen J."/>
            <person name="Zhu S."/>
            <person name="Lu R."/>
            <person name="Zhang X."/>
            <person name="Li P."/>
            <person name="Qiu J."/>
            <person name="Olsen K.M."/>
            <person name="Qiu Y."/>
        </authorList>
    </citation>
    <scope>NUCLEOTIDE SEQUENCE</scope>
    <source>
        <strain evidence="3">NBL</strain>
    </source>
</reference>
<keyword evidence="4" id="KW-1185">Reference proteome</keyword>
<dbReference type="Pfam" id="PF03108">
    <property type="entry name" value="DBD_Tnp_Mut"/>
    <property type="match status" value="1"/>
</dbReference>
<comment type="caution">
    <text evidence="3">The sequence shown here is derived from an EMBL/GenBank/DDBJ whole genome shotgun (WGS) entry which is preliminary data.</text>
</comment>
<name>A0AAE0EBB0_9ROSI</name>
<evidence type="ECO:0000256" key="1">
    <source>
        <dbReference type="SAM" id="MobiDB-lite"/>
    </source>
</evidence>
<dbReference type="InterPro" id="IPR004332">
    <property type="entry name" value="Transposase_MuDR"/>
</dbReference>
<evidence type="ECO:0000313" key="4">
    <source>
        <dbReference type="Proteomes" id="UP001281410"/>
    </source>
</evidence>
<accession>A0AAE0EBB0</accession>
<sequence length="284" mass="32088">MMIGVEKWLEQGSTRDEQLRYDYGSLDELSLLDIDDIAISLGYKLPMGYWIQLSRHGMPFNIACDQDLLWFGDKIPGDRVITDDHNGAQPAEEGDGPEVAGAGLEVLIGESVERANFDRIRKGKQVPLEAESDDGLPESDDDGSENLSSLDGSTGEEDQGVQPRKFIKTRYHEFTISRDMQNPVFRLGMEFGSADIFRKAVRANPIKHKKVVQFKKNDSNRVRALCKAECCKWFVFASMLADHKTFKIKSLNDEHTCAISFVNKFVSSKLIVEKYVGQWMENPN</sequence>
<evidence type="ECO:0000259" key="2">
    <source>
        <dbReference type="Pfam" id="PF03108"/>
    </source>
</evidence>
<protein>
    <recommendedName>
        <fullName evidence="2">Transposase MuDR plant domain-containing protein</fullName>
    </recommendedName>
</protein>
<dbReference type="Proteomes" id="UP001281410">
    <property type="component" value="Unassembled WGS sequence"/>
</dbReference>
<proteinExistence type="predicted"/>
<gene>
    <name evidence="3" type="ORF">Dsin_008597</name>
</gene>
<dbReference type="EMBL" id="JANJYJ010000003">
    <property type="protein sequence ID" value="KAK3221572.1"/>
    <property type="molecule type" value="Genomic_DNA"/>
</dbReference>
<organism evidence="3 4">
    <name type="scientific">Dipteronia sinensis</name>
    <dbReference type="NCBI Taxonomy" id="43782"/>
    <lineage>
        <taxon>Eukaryota</taxon>
        <taxon>Viridiplantae</taxon>
        <taxon>Streptophyta</taxon>
        <taxon>Embryophyta</taxon>
        <taxon>Tracheophyta</taxon>
        <taxon>Spermatophyta</taxon>
        <taxon>Magnoliopsida</taxon>
        <taxon>eudicotyledons</taxon>
        <taxon>Gunneridae</taxon>
        <taxon>Pentapetalae</taxon>
        <taxon>rosids</taxon>
        <taxon>malvids</taxon>
        <taxon>Sapindales</taxon>
        <taxon>Sapindaceae</taxon>
        <taxon>Hippocastanoideae</taxon>
        <taxon>Acereae</taxon>
        <taxon>Dipteronia</taxon>
    </lineage>
</organism>
<evidence type="ECO:0000313" key="3">
    <source>
        <dbReference type="EMBL" id="KAK3221572.1"/>
    </source>
</evidence>
<feature type="domain" description="Transposase MuDR plant" evidence="2">
    <location>
        <begin position="185"/>
        <end position="248"/>
    </location>
</feature>
<dbReference type="AlphaFoldDB" id="A0AAE0EBB0"/>
<dbReference type="PANTHER" id="PTHR31973:SF187">
    <property type="entry name" value="MUTATOR TRANSPOSASE MUDRA PROTEIN"/>
    <property type="match status" value="1"/>
</dbReference>
<dbReference type="PANTHER" id="PTHR31973">
    <property type="entry name" value="POLYPROTEIN, PUTATIVE-RELATED"/>
    <property type="match status" value="1"/>
</dbReference>
<feature type="region of interest" description="Disordered" evidence="1">
    <location>
        <begin position="126"/>
        <end position="162"/>
    </location>
</feature>
<feature type="compositionally biased region" description="Acidic residues" evidence="1">
    <location>
        <begin position="130"/>
        <end position="144"/>
    </location>
</feature>